<dbReference type="InterPro" id="IPR036116">
    <property type="entry name" value="FN3_sf"/>
</dbReference>
<keyword evidence="3" id="KW-1133">Transmembrane helix</keyword>
<evidence type="ECO:0000256" key="2">
    <source>
        <dbReference type="SAM" id="MobiDB-lite"/>
    </source>
</evidence>
<feature type="compositionally biased region" description="Low complexity" evidence="2">
    <location>
        <begin position="41"/>
        <end position="52"/>
    </location>
</feature>
<dbReference type="PROSITE" id="PS50853">
    <property type="entry name" value="FN3"/>
    <property type="match status" value="5"/>
</dbReference>
<feature type="domain" description="Fibronectin type-III" evidence="5">
    <location>
        <begin position="154"/>
        <end position="242"/>
    </location>
</feature>
<feature type="region of interest" description="Disordered" evidence="2">
    <location>
        <begin position="32"/>
        <end position="52"/>
    </location>
</feature>
<dbReference type="eggNOG" id="KOG0791">
    <property type="taxonomic scope" value="Eukaryota"/>
</dbReference>
<name>G3PAL9_GASAC</name>
<keyword evidence="3" id="KW-0472">Membrane</keyword>
<dbReference type="CDD" id="cd00063">
    <property type="entry name" value="FN3"/>
    <property type="match status" value="6"/>
</dbReference>
<dbReference type="SMART" id="SM00060">
    <property type="entry name" value="FN3"/>
    <property type="match status" value="8"/>
</dbReference>
<evidence type="ECO:0000256" key="1">
    <source>
        <dbReference type="ARBA" id="ARBA00013064"/>
    </source>
</evidence>
<dbReference type="Bgee" id="ENSGACG00000011062">
    <property type="expression patterns" value="Expressed in spleen and 7 other cell types or tissues"/>
</dbReference>
<dbReference type="InParanoid" id="G3PAL9"/>
<dbReference type="STRING" id="69293.ENSGACP00000014643"/>
<dbReference type="Pfam" id="PF18861">
    <property type="entry name" value="PTP_tm"/>
    <property type="match status" value="1"/>
</dbReference>
<feature type="compositionally biased region" description="Polar residues" evidence="2">
    <location>
        <begin position="334"/>
        <end position="343"/>
    </location>
</feature>
<dbReference type="GO" id="GO:0004725">
    <property type="term" value="F:protein tyrosine phosphatase activity"/>
    <property type="evidence" value="ECO:0007669"/>
    <property type="project" value="UniProtKB-EC"/>
</dbReference>
<dbReference type="SUPFAM" id="SSF49265">
    <property type="entry name" value="Fibronectin type III"/>
    <property type="match status" value="5"/>
</dbReference>
<dbReference type="GeneTree" id="ENSGT00940000156870"/>
<dbReference type="Proteomes" id="UP000007635">
    <property type="component" value="Chromosome XIX"/>
</dbReference>
<dbReference type="Pfam" id="PF00041">
    <property type="entry name" value="fn3"/>
    <property type="match status" value="6"/>
</dbReference>
<dbReference type="InterPro" id="IPR041201">
    <property type="entry name" value="PTPRJ_TM"/>
</dbReference>
<feature type="domain" description="Fibronectin type-III" evidence="5">
    <location>
        <begin position="243"/>
        <end position="329"/>
    </location>
</feature>
<feature type="compositionally biased region" description="Polar residues" evidence="2">
    <location>
        <begin position="315"/>
        <end position="326"/>
    </location>
</feature>
<feature type="chain" id="PRO_5043680014" description="protein-tyrosine-phosphatase" evidence="4">
    <location>
        <begin position="31"/>
        <end position="963"/>
    </location>
</feature>
<dbReference type="AlphaFoldDB" id="G3PAL9"/>
<evidence type="ECO:0000259" key="5">
    <source>
        <dbReference type="PROSITE" id="PS50853"/>
    </source>
</evidence>
<keyword evidence="3" id="KW-0812">Transmembrane</keyword>
<dbReference type="PANTHER" id="PTHR46957">
    <property type="entry name" value="CYTOKINE RECEPTOR"/>
    <property type="match status" value="1"/>
</dbReference>
<feature type="transmembrane region" description="Helical" evidence="3">
    <location>
        <begin position="919"/>
        <end position="946"/>
    </location>
</feature>
<evidence type="ECO:0000313" key="7">
    <source>
        <dbReference type="Proteomes" id="UP000007635"/>
    </source>
</evidence>
<reference evidence="6 7" key="1">
    <citation type="journal article" date="2021" name="G3 (Bethesda)">
        <title>Improved contiguity of the threespine stickleback genome using long-read sequencing.</title>
        <authorList>
            <person name="Nath S."/>
            <person name="Shaw D.E."/>
            <person name="White M.A."/>
        </authorList>
    </citation>
    <scope>NUCLEOTIDE SEQUENCE [LARGE SCALE GENOMIC DNA]</scope>
    <source>
        <strain evidence="6 7">Lake Benthic</strain>
    </source>
</reference>
<feature type="region of interest" description="Disordered" evidence="2">
    <location>
        <begin position="315"/>
        <end position="343"/>
    </location>
</feature>
<evidence type="ECO:0000256" key="3">
    <source>
        <dbReference type="SAM" id="Phobius"/>
    </source>
</evidence>
<feature type="compositionally biased region" description="Polar residues" evidence="2">
    <location>
        <begin position="161"/>
        <end position="170"/>
    </location>
</feature>
<dbReference type="InterPro" id="IPR003961">
    <property type="entry name" value="FN3_dom"/>
</dbReference>
<organism evidence="6 7">
    <name type="scientific">Gasterosteus aculeatus aculeatus</name>
    <name type="common">three-spined stickleback</name>
    <dbReference type="NCBI Taxonomy" id="481459"/>
    <lineage>
        <taxon>Eukaryota</taxon>
        <taxon>Metazoa</taxon>
        <taxon>Chordata</taxon>
        <taxon>Craniata</taxon>
        <taxon>Vertebrata</taxon>
        <taxon>Euteleostomi</taxon>
        <taxon>Actinopterygii</taxon>
        <taxon>Neopterygii</taxon>
        <taxon>Teleostei</taxon>
        <taxon>Neoteleostei</taxon>
        <taxon>Acanthomorphata</taxon>
        <taxon>Eupercaria</taxon>
        <taxon>Perciformes</taxon>
        <taxon>Cottioidei</taxon>
        <taxon>Gasterosteales</taxon>
        <taxon>Gasterosteidae</taxon>
        <taxon>Gasterosteus</taxon>
    </lineage>
</organism>
<dbReference type="Gene3D" id="2.60.40.10">
    <property type="entry name" value="Immunoglobulins"/>
    <property type="match status" value="7"/>
</dbReference>
<keyword evidence="4" id="KW-0732">Signal</keyword>
<evidence type="ECO:0000313" key="6">
    <source>
        <dbReference type="Ensembl" id="ENSGACP00000014643.2"/>
    </source>
</evidence>
<reference evidence="6" key="3">
    <citation type="submission" date="2025-09" db="UniProtKB">
        <authorList>
            <consortium name="Ensembl"/>
        </authorList>
    </citation>
    <scope>IDENTIFICATION</scope>
</reference>
<feature type="domain" description="Fibronectin type-III" evidence="5">
    <location>
        <begin position="330"/>
        <end position="415"/>
    </location>
</feature>
<dbReference type="InterPro" id="IPR013783">
    <property type="entry name" value="Ig-like_fold"/>
</dbReference>
<feature type="compositionally biased region" description="Polar residues" evidence="2">
    <location>
        <begin position="141"/>
        <end position="153"/>
    </location>
</feature>
<dbReference type="OMA" id="PGMMYSF"/>
<dbReference type="EC" id="3.1.3.48" evidence="1"/>
<sequence>MKLALLSSVPLRTLLLVFSAVLGIAQVAEADTTTSTDGNATDSNSGTTTSISISNVTSEGSTVEQTTSVSLFTKPEVVRNITVTNVTTSSISLTWNDPKGNSSSYRVQWTDSVDTTSITITNLTAGVQYKITVAAVTNEGSTEGQNTSVSQYTRPGEIGTPTVSTNTSSISLNWTSPPGEVFKFRLEWSSNGDMRNMCTYDNFAVISELIPGTSYTISVIAIAGDNQTEGRAHRITAVTKPEVVRNITVANVTTSSISLKWIEPKGNSSFYRVQWTDGNVTHNNSVNTTSITITNLTAGVQYKITVAAVTNEGSTEGQNTSVSQYTRPGEIGTPTVSTNTSSISLNWTSPPGEVFKFRLEWSSNGAIRNMCTYDNFAVISELIPGTSYTISVIAVAGDNQTEGRAHRVTAVTRPAAVSGVTAIGNTTAMTVSWKEAVGLVGSYAVLLFRDNLMVKNVTDLSNFTTNVGFTDLIPGVLYCVEVVTTSGPLMNAASRVCNATFPNPPGPIMVESQTVNSINFTWPFPGGMDYTQYNFSVSSHNGSSVISKNWYVLQNLESGSPYNLSVVTVGVLHYESTAVTTFKYTRPLSVNNLTTSTEEDSITVMWEKPDQYKESYCYILSWHSSDESIRNTPITRFYSKINDLVPGKQYNISVTTETVDGTEGAPIWISVCTNAGAVKDLICDGPDTTIAQVILSWKKNNGQNSGFKVTVNNGETVNYTHSCCNYTVSNLRHNTSYNLSVETQSCGLPSRPETRLCWTGITNPPIPKNYQDLVVVTNKEYNKFSLQIKRGLLDSINGPITHVGVLVTQTDPGASDLTTYVSKTYQEWKEQATQVYMATVKNLTETTVTSRSEEGPLDIEIGSENKWGAYFNGPLEANEKYQYAIVLFTRLTLDNQLVTGKLLAATKFYNFVQLPQNPVVISIAIGVTLGIFCVLLIILIGFIIYWKRLSNKDSPDIQIHSLR</sequence>
<accession>G3PAL9</accession>
<feature type="signal peptide" evidence="4">
    <location>
        <begin position="1"/>
        <end position="30"/>
    </location>
</feature>
<reference evidence="6" key="2">
    <citation type="submission" date="2025-08" db="UniProtKB">
        <authorList>
            <consortium name="Ensembl"/>
        </authorList>
    </citation>
    <scope>IDENTIFICATION</scope>
</reference>
<dbReference type="Ensembl" id="ENSGACT00000014669.2">
    <property type="protein sequence ID" value="ENSGACP00000014643.2"/>
    <property type="gene ID" value="ENSGACG00000011062.2"/>
</dbReference>
<feature type="region of interest" description="Disordered" evidence="2">
    <location>
        <begin position="141"/>
        <end position="170"/>
    </location>
</feature>
<protein>
    <recommendedName>
        <fullName evidence="1">protein-tyrosine-phosphatase</fullName>
        <ecNumber evidence="1">3.1.3.48</ecNumber>
    </recommendedName>
</protein>
<dbReference type="InterPro" id="IPR050713">
    <property type="entry name" value="RTP_Phos/Ushers"/>
</dbReference>
<proteinExistence type="predicted"/>
<keyword evidence="7" id="KW-1185">Reference proteome</keyword>
<feature type="domain" description="Fibronectin type-III" evidence="5">
    <location>
        <begin position="586"/>
        <end position="677"/>
    </location>
</feature>
<evidence type="ECO:0000256" key="4">
    <source>
        <dbReference type="SAM" id="SignalP"/>
    </source>
</evidence>
<dbReference type="PANTHER" id="PTHR46957:SF3">
    <property type="entry name" value="CYTOKINE RECEPTOR"/>
    <property type="match status" value="1"/>
</dbReference>
<dbReference type="GO" id="GO:0016020">
    <property type="term" value="C:membrane"/>
    <property type="evidence" value="ECO:0007669"/>
    <property type="project" value="UniProtKB-SubCell"/>
</dbReference>
<feature type="domain" description="Fibronectin type-III" evidence="5">
    <location>
        <begin position="52"/>
        <end position="152"/>
    </location>
</feature>